<dbReference type="PROSITE" id="PS51721">
    <property type="entry name" value="G_CP"/>
    <property type="match status" value="1"/>
</dbReference>
<keyword evidence="1" id="KW-0597">Phosphoprotein</keyword>
<dbReference type="CDD" id="cd01857">
    <property type="entry name" value="HSR1_MMR1"/>
    <property type="match status" value="1"/>
</dbReference>
<dbReference type="InterPro" id="IPR006073">
    <property type="entry name" value="GTP-bd"/>
</dbReference>
<dbReference type="SUPFAM" id="SSF52540">
    <property type="entry name" value="P-loop containing nucleoside triphosphate hydrolases"/>
    <property type="match status" value="1"/>
</dbReference>
<dbReference type="InterPro" id="IPR027417">
    <property type="entry name" value="P-loop_NTPase"/>
</dbReference>
<dbReference type="InterPro" id="IPR043358">
    <property type="entry name" value="GNL1-like"/>
</dbReference>
<comment type="function">
    <text evidence="4">Possible regulatory or functional link with the histocompatibility cluster.</text>
</comment>
<dbReference type="PANTHER" id="PTHR45709">
    <property type="entry name" value="LARGE SUBUNIT GTPASE 1 HOMOLOG-RELATED"/>
    <property type="match status" value="1"/>
</dbReference>
<keyword evidence="2" id="KW-0547">Nucleotide-binding</keyword>
<feature type="compositionally biased region" description="Basic residues" evidence="6">
    <location>
        <begin position="1"/>
        <end position="16"/>
    </location>
</feature>
<comment type="caution">
    <text evidence="8">The sequence shown here is derived from an EMBL/GenBank/DDBJ whole genome shotgun (WGS) entry which is preliminary data.</text>
</comment>
<dbReference type="Pfam" id="PF01926">
    <property type="entry name" value="MMR_HSR1"/>
    <property type="match status" value="1"/>
</dbReference>
<accession>A0A922L1U2</accession>
<dbReference type="GO" id="GO:0003924">
    <property type="term" value="F:GTPase activity"/>
    <property type="evidence" value="ECO:0007669"/>
    <property type="project" value="InterPro"/>
</dbReference>
<evidence type="ECO:0000256" key="4">
    <source>
        <dbReference type="ARBA" id="ARBA00037770"/>
    </source>
</evidence>
<feature type="compositionally biased region" description="Acidic residues" evidence="6">
    <location>
        <begin position="373"/>
        <end position="384"/>
    </location>
</feature>
<gene>
    <name evidence="8" type="primary">GNL1</name>
    <name evidence="8" type="ORF">DERF_009735</name>
</gene>
<dbReference type="InterPro" id="IPR030378">
    <property type="entry name" value="G_CP_dom"/>
</dbReference>
<dbReference type="AlphaFoldDB" id="A0A922L1U2"/>
<feature type="domain" description="CP-type G" evidence="7">
    <location>
        <begin position="232"/>
        <end position="486"/>
    </location>
</feature>
<feature type="compositionally biased region" description="Acidic residues" evidence="6">
    <location>
        <begin position="42"/>
        <end position="54"/>
    </location>
</feature>
<dbReference type="EMBL" id="ASGP02000004">
    <property type="protein sequence ID" value="KAH9511267.1"/>
    <property type="molecule type" value="Genomic_DNA"/>
</dbReference>
<evidence type="ECO:0000313" key="8">
    <source>
        <dbReference type="EMBL" id="KAH9511267.1"/>
    </source>
</evidence>
<dbReference type="OrthoDB" id="391988at2759"/>
<reference evidence="8" key="1">
    <citation type="submission" date="2013-05" db="EMBL/GenBank/DDBJ databases">
        <authorList>
            <person name="Yim A.K.Y."/>
            <person name="Chan T.F."/>
            <person name="Ji K.M."/>
            <person name="Liu X.Y."/>
            <person name="Zhou J.W."/>
            <person name="Li R.Q."/>
            <person name="Yang K.Y."/>
            <person name="Li J."/>
            <person name="Li M."/>
            <person name="Law P.T.W."/>
            <person name="Wu Y.L."/>
            <person name="Cai Z.L."/>
            <person name="Qin H."/>
            <person name="Bao Y."/>
            <person name="Leung R.K.K."/>
            <person name="Ng P.K.S."/>
            <person name="Zou J."/>
            <person name="Zhong X.J."/>
            <person name="Ran P.X."/>
            <person name="Zhong N.S."/>
            <person name="Liu Z.G."/>
            <person name="Tsui S.K.W."/>
        </authorList>
    </citation>
    <scope>NUCLEOTIDE SEQUENCE</scope>
    <source>
        <strain evidence="8">Derf</strain>
        <tissue evidence="8">Whole organism</tissue>
    </source>
</reference>
<evidence type="ECO:0000259" key="7">
    <source>
        <dbReference type="PROSITE" id="PS51721"/>
    </source>
</evidence>
<evidence type="ECO:0000256" key="6">
    <source>
        <dbReference type="SAM" id="MobiDB-lite"/>
    </source>
</evidence>
<dbReference type="Gene3D" id="3.40.50.300">
    <property type="entry name" value="P-loop containing nucleotide triphosphate hydrolases"/>
    <property type="match status" value="1"/>
</dbReference>
<feature type="region of interest" description="Disordered" evidence="6">
    <location>
        <begin position="1"/>
        <end position="98"/>
    </location>
</feature>
<evidence type="ECO:0000256" key="2">
    <source>
        <dbReference type="ARBA" id="ARBA00022741"/>
    </source>
</evidence>
<proteinExistence type="predicted"/>
<feature type="region of interest" description="Disordered" evidence="6">
    <location>
        <begin position="373"/>
        <end position="395"/>
    </location>
</feature>
<keyword evidence="3" id="KW-0342">GTP-binding</keyword>
<evidence type="ECO:0000256" key="1">
    <source>
        <dbReference type="ARBA" id="ARBA00022553"/>
    </source>
</evidence>
<reference evidence="8" key="2">
    <citation type="journal article" date="2022" name="Res Sq">
        <title>Comparative Genomics Reveals Insights into the Divergent Evolution of Astigmatic Mites and Household Pest Adaptations.</title>
        <authorList>
            <person name="Xiong Q."/>
            <person name="Wan A.T.-Y."/>
            <person name="Liu X.-Y."/>
            <person name="Fung C.S.-H."/>
            <person name="Xiao X."/>
            <person name="Malainual N."/>
            <person name="Hou J."/>
            <person name="Wang L."/>
            <person name="Wang M."/>
            <person name="Yang K."/>
            <person name="Cui Y."/>
            <person name="Leung E."/>
            <person name="Nong W."/>
            <person name="Shin S.-K."/>
            <person name="Au S."/>
            <person name="Jeong K.Y."/>
            <person name="Chew F.T."/>
            <person name="Hui J."/>
            <person name="Leung T.F."/>
            <person name="Tungtrongchitr A."/>
            <person name="Zhong N."/>
            <person name="Liu Z."/>
            <person name="Tsui S."/>
        </authorList>
    </citation>
    <scope>NUCLEOTIDE SEQUENCE</scope>
    <source>
        <strain evidence="8">Derf</strain>
        <tissue evidence="8">Whole organism</tissue>
    </source>
</reference>
<keyword evidence="9" id="KW-1185">Reference proteome</keyword>
<evidence type="ECO:0000313" key="9">
    <source>
        <dbReference type="Proteomes" id="UP000790347"/>
    </source>
</evidence>
<evidence type="ECO:0000256" key="3">
    <source>
        <dbReference type="ARBA" id="ARBA00023134"/>
    </source>
</evidence>
<dbReference type="GO" id="GO:0005525">
    <property type="term" value="F:GTP binding"/>
    <property type="evidence" value="ECO:0007669"/>
    <property type="project" value="UniProtKB-KW"/>
</dbReference>
<dbReference type="PANTHER" id="PTHR45709:SF3">
    <property type="entry name" value="GUANINE NUCLEOTIDE-BINDING PROTEIN-LIKE 1"/>
    <property type="match status" value="1"/>
</dbReference>
<dbReference type="Proteomes" id="UP000790347">
    <property type="component" value="Unassembled WGS sequence"/>
</dbReference>
<organism evidence="8 9">
    <name type="scientific">Dermatophagoides farinae</name>
    <name type="common">American house dust mite</name>
    <dbReference type="NCBI Taxonomy" id="6954"/>
    <lineage>
        <taxon>Eukaryota</taxon>
        <taxon>Metazoa</taxon>
        <taxon>Ecdysozoa</taxon>
        <taxon>Arthropoda</taxon>
        <taxon>Chelicerata</taxon>
        <taxon>Arachnida</taxon>
        <taxon>Acari</taxon>
        <taxon>Acariformes</taxon>
        <taxon>Sarcoptiformes</taxon>
        <taxon>Astigmata</taxon>
        <taxon>Psoroptidia</taxon>
        <taxon>Analgoidea</taxon>
        <taxon>Pyroglyphidae</taxon>
        <taxon>Dermatophagoidinae</taxon>
        <taxon>Dermatophagoides</taxon>
    </lineage>
</organism>
<protein>
    <recommendedName>
        <fullName evidence="5">Guanine nucleotide-binding protein-like 1</fullName>
    </recommendedName>
</protein>
<feature type="compositionally biased region" description="Low complexity" evidence="6">
    <location>
        <begin position="66"/>
        <end position="95"/>
    </location>
</feature>
<sequence length="672" mass="76755">MPQGRRKVPFSNKQKKAQLQAKREKKNRQLTTTQLRRPFVSDDGDIEDELDDETFGGTIDVNDHFSPNQSSGTSNNNNNNNNNNVESNTSTSNDNMTDPKFLLNRINAINTQRHLSTTSDVNRYALQFFNETDQEIRERKERAQRPLPPLDESKALVCSVEDMFGEQSSLSNDIPVTDLDMPKRPPWSSTMTVDELYRKENEYFLSYLTEIFSKSRTLDKPISYFDMNLETWRQLWRVIEMSDIILLVADIRHPIFHFPPSLYHYVVDELGKDMILVLNKIDLVDAELVLAWHEYLKNRFPRLNILEFASYAGMKVRASSGKRVGKLRMAVRGALALQEMVAKIVGDQADLNSWRRKIESELHECENVSLDDDSSYYESEDDDDDGKHYGKKNQGAKKAGVEKLAGTIVMEKADSSYYRQDQRFKDGIVTIGCVGHPNVGKSSLMNALYGKKVVSVSRTPGHTKHFQTIFLTDKVRLCDCPGLVFPSRAPKELQVLMGCYPISQLREPYTAVGYMAQRINLVRLLRLQHPDGDTENIWSAYDICEGWAEKRGFRTARTNRPDIYRAANSLLRIALDGRTICLAFQPAIYQEHGKDYWSLHQDKEKIEAIQNLKFVVEEQYNKNLNRGTHGQGYVDSHASSVEADVDDDDDSGDIISTASKFVLLEVDDVEAE</sequence>
<evidence type="ECO:0000256" key="5">
    <source>
        <dbReference type="ARBA" id="ARBA00039902"/>
    </source>
</evidence>
<name>A0A922L1U2_DERFA</name>
<dbReference type="PRINTS" id="PR00326">
    <property type="entry name" value="GTP1OBG"/>
</dbReference>